<organism evidence="1 2">
    <name type="scientific">Bacillus inaquosorum KCTC 13429</name>
    <dbReference type="NCBI Taxonomy" id="1236548"/>
    <lineage>
        <taxon>Bacteria</taxon>
        <taxon>Bacillati</taxon>
        <taxon>Bacillota</taxon>
        <taxon>Bacilli</taxon>
        <taxon>Bacillales</taxon>
        <taxon>Bacillaceae</taxon>
        <taxon>Bacillus</taxon>
    </lineage>
</organism>
<keyword evidence="2" id="KW-1185">Reference proteome</keyword>
<comment type="caution">
    <text evidence="1">The sequence shown here is derived from an EMBL/GenBank/DDBJ whole genome shotgun (WGS) entry which is preliminary data.</text>
</comment>
<gene>
    <name evidence="1" type="ORF">BSI_12560</name>
</gene>
<proteinExistence type="predicted"/>
<protein>
    <recommendedName>
        <fullName evidence="3">Bacteriophage SP-beta YorD domain-containing protein</fullName>
    </recommendedName>
</protein>
<dbReference type="Proteomes" id="UP000011182">
    <property type="component" value="Unassembled WGS sequence"/>
</dbReference>
<reference evidence="1 2" key="1">
    <citation type="journal article" date="2014" name="Syst. Appl. Microbiol.">
        <title>Genomic insights into the taxonomic status of the three subspecies of Bacillus subtilis.</title>
        <authorList>
            <person name="Yi H."/>
            <person name="Chun J."/>
            <person name="Cha C.J."/>
        </authorList>
    </citation>
    <scope>NUCLEOTIDE SEQUENCE [LARGE SCALE GENOMIC DNA]</scope>
    <source>
        <strain evidence="1 2">KCTC 13429</strain>
    </source>
</reference>
<accession>A0A9W5PDV9</accession>
<name>A0A9W5PDV9_9BACI</name>
<sequence length="121" mass="13676">MLQVYRYDENYMFIEPILVTEIDEKGNYIIPADCTTVELPDSPSLFKPKFDAENQEWTETATQEEIDEILSAGTSEVSPVSQLKEQNALLLMQLAETQKQSQEQAETIASLLMSLTEKGVL</sequence>
<dbReference type="AlphaFoldDB" id="A0A9W5PDV9"/>
<evidence type="ECO:0000313" key="2">
    <source>
        <dbReference type="Proteomes" id="UP000011182"/>
    </source>
</evidence>
<dbReference type="EMBL" id="AMXN01000002">
    <property type="protein sequence ID" value="ELS62177.1"/>
    <property type="molecule type" value="Genomic_DNA"/>
</dbReference>
<evidence type="ECO:0008006" key="3">
    <source>
        <dbReference type="Google" id="ProtNLM"/>
    </source>
</evidence>
<dbReference type="RefSeq" id="WP_003237381.1">
    <property type="nucleotide sequence ID" value="NZ_AMXN01000002.1"/>
</dbReference>
<evidence type="ECO:0000313" key="1">
    <source>
        <dbReference type="EMBL" id="ELS62177.1"/>
    </source>
</evidence>